<organism evidence="2 3">
    <name type="scientific">Pedobacter jejuensis</name>
    <dbReference type="NCBI Taxonomy" id="1268550"/>
    <lineage>
        <taxon>Bacteria</taxon>
        <taxon>Pseudomonadati</taxon>
        <taxon>Bacteroidota</taxon>
        <taxon>Sphingobacteriia</taxon>
        <taxon>Sphingobacteriales</taxon>
        <taxon>Sphingobacteriaceae</taxon>
        <taxon>Pedobacter</taxon>
    </lineage>
</organism>
<dbReference type="RefSeq" id="WP_123205035.1">
    <property type="nucleotide sequence ID" value="NZ_RBEE01000010.1"/>
</dbReference>
<dbReference type="SUPFAM" id="SSF47413">
    <property type="entry name" value="lambda repressor-like DNA-binding domains"/>
    <property type="match status" value="1"/>
</dbReference>
<evidence type="ECO:0000313" key="3">
    <source>
        <dbReference type="Proteomes" id="UP000274046"/>
    </source>
</evidence>
<keyword evidence="3" id="KW-1185">Reference proteome</keyword>
<dbReference type="Proteomes" id="UP000274046">
    <property type="component" value="Unassembled WGS sequence"/>
</dbReference>
<protein>
    <submittedName>
        <fullName evidence="2">Mobile mystery protein A</fullName>
    </submittedName>
</protein>
<reference evidence="2 3" key="1">
    <citation type="submission" date="2018-10" db="EMBL/GenBank/DDBJ databases">
        <title>Genome sequencing of Pedobacter jejuensis TNB23.</title>
        <authorList>
            <person name="Cho Y.-J."/>
            <person name="Cho A."/>
            <person name="Kim O.-S."/>
        </authorList>
    </citation>
    <scope>NUCLEOTIDE SEQUENCE [LARGE SCALE GENOMIC DNA]</scope>
    <source>
        <strain evidence="2 3">TNB23</strain>
    </source>
</reference>
<dbReference type="OrthoDB" id="9785949at2"/>
<comment type="caution">
    <text evidence="2">The sequence shown here is derived from an EMBL/GenBank/DDBJ whole genome shotgun (WGS) entry which is preliminary data.</text>
</comment>
<evidence type="ECO:0000259" key="1">
    <source>
        <dbReference type="PROSITE" id="PS50943"/>
    </source>
</evidence>
<accession>A0A3N0BY79</accession>
<gene>
    <name evidence="2" type="ORF">D7004_06365</name>
</gene>
<sequence>MKLANGRLILIRQLDSKIVSFKSLISIKSSPKGWINQIRTGLNMSQVQLAKRLGITAPAIIDLERREAEGAITLKSLKEAGEALNLKLVYGFVPKDGTLEAMIEQKAREQAIEIIKRTSVTMKLEDQENSQSRLEEALLELTNDIKREVPKSLWD</sequence>
<feature type="domain" description="HTH cro/C1-type" evidence="1">
    <location>
        <begin position="35"/>
        <end position="92"/>
    </location>
</feature>
<proteinExistence type="predicted"/>
<dbReference type="GO" id="GO:0003677">
    <property type="term" value="F:DNA binding"/>
    <property type="evidence" value="ECO:0007669"/>
    <property type="project" value="InterPro"/>
</dbReference>
<dbReference type="SMART" id="SM00530">
    <property type="entry name" value="HTH_XRE"/>
    <property type="match status" value="1"/>
</dbReference>
<dbReference type="CDD" id="cd00093">
    <property type="entry name" value="HTH_XRE"/>
    <property type="match status" value="1"/>
</dbReference>
<dbReference type="EMBL" id="RBEE01000010">
    <property type="protein sequence ID" value="RNL54745.1"/>
    <property type="molecule type" value="Genomic_DNA"/>
</dbReference>
<evidence type="ECO:0000313" key="2">
    <source>
        <dbReference type="EMBL" id="RNL54745.1"/>
    </source>
</evidence>
<dbReference type="AlphaFoldDB" id="A0A3N0BY79"/>
<dbReference type="NCBIfam" id="TIGR02612">
    <property type="entry name" value="mob_myst_A"/>
    <property type="match status" value="1"/>
</dbReference>
<name>A0A3N0BY79_9SPHI</name>
<dbReference type="Pfam" id="PF01381">
    <property type="entry name" value="HTH_3"/>
    <property type="match status" value="1"/>
</dbReference>
<dbReference type="Gene3D" id="1.10.260.40">
    <property type="entry name" value="lambda repressor-like DNA-binding domains"/>
    <property type="match status" value="1"/>
</dbReference>
<dbReference type="InterPro" id="IPR013435">
    <property type="entry name" value="Mobile_mystery_prot_A"/>
</dbReference>
<dbReference type="PROSITE" id="PS50943">
    <property type="entry name" value="HTH_CROC1"/>
    <property type="match status" value="1"/>
</dbReference>
<dbReference type="InterPro" id="IPR001387">
    <property type="entry name" value="Cro/C1-type_HTH"/>
</dbReference>
<dbReference type="InterPro" id="IPR010982">
    <property type="entry name" value="Lambda_DNA-bd_dom_sf"/>
</dbReference>